<evidence type="ECO:0000313" key="3">
    <source>
        <dbReference type="EMBL" id="AWN49317.1"/>
    </source>
</evidence>
<dbReference type="OrthoDB" id="9802752at2"/>
<dbReference type="Pfam" id="PF02661">
    <property type="entry name" value="Fic"/>
    <property type="match status" value="1"/>
</dbReference>
<dbReference type="InterPro" id="IPR053737">
    <property type="entry name" value="Type_II_TA_Toxin"/>
</dbReference>
<proteinExistence type="predicted"/>
<dbReference type="InterPro" id="IPR006440">
    <property type="entry name" value="Doc"/>
</dbReference>
<dbReference type="Gene3D" id="1.20.120.1870">
    <property type="entry name" value="Fic/DOC protein, Fido domain"/>
    <property type="match status" value="1"/>
</dbReference>
<keyword evidence="4" id="KW-1185">Reference proteome</keyword>
<dbReference type="EMBL" id="CP029553">
    <property type="protein sequence ID" value="AWN49317.1"/>
    <property type="molecule type" value="Genomic_DNA"/>
</dbReference>
<organism evidence="3 4">
    <name type="scientific">Methylobacterium terrae</name>
    <dbReference type="NCBI Taxonomy" id="2202827"/>
    <lineage>
        <taxon>Bacteria</taxon>
        <taxon>Pseudomonadati</taxon>
        <taxon>Pseudomonadota</taxon>
        <taxon>Alphaproteobacteria</taxon>
        <taxon>Hyphomicrobiales</taxon>
        <taxon>Methylobacteriaceae</taxon>
        <taxon>Methylobacterium</taxon>
    </lineage>
</organism>
<dbReference type="InterPro" id="IPR003812">
    <property type="entry name" value="Fido"/>
</dbReference>
<feature type="region of interest" description="Disordered" evidence="1">
    <location>
        <begin position="32"/>
        <end position="82"/>
    </location>
</feature>
<feature type="compositionally biased region" description="Basic residues" evidence="1">
    <location>
        <begin position="50"/>
        <end position="67"/>
    </location>
</feature>
<dbReference type="NCBIfam" id="TIGR01550">
    <property type="entry name" value="DOC_P1"/>
    <property type="match status" value="1"/>
</dbReference>
<dbReference type="AlphaFoldDB" id="A0A2U8WT83"/>
<dbReference type="PANTHER" id="PTHR39426:SF1">
    <property type="entry name" value="HOMOLOGY TO DEATH-ON-CURING PROTEIN OF PHAGE P1"/>
    <property type="match status" value="1"/>
</dbReference>
<feature type="region of interest" description="Disordered" evidence="1">
    <location>
        <begin position="218"/>
        <end position="238"/>
    </location>
</feature>
<accession>A0A2U8WT83</accession>
<sequence>MPDEKNVAPFVRSSCGAQARAGNGCALSRWGLDGGSRRNVAGRRGASTGCRRRRIGERRGRHGHGARRASERTNPAPDRGDTREVIADTSTHARQHAPGTDLTFRRSLPSEPQWLTAGAAVAIDAHEVGATGEPVPVHDQGKIDGALARPPNLLLHEGEDDVLTLAVSLLIAIAKPHAFAQGNKRTAFFAMGTFLRANGYDLGLPDLDSLRWDRHGSRRWRDRAAGPGGCPGSLRHSP</sequence>
<dbReference type="KEGG" id="mtea:DK419_25665"/>
<reference evidence="3 4" key="1">
    <citation type="submission" date="2018-05" db="EMBL/GenBank/DDBJ databases">
        <title>Complete Genome Sequence of Methylobacterium sp. 17Sr1-28.</title>
        <authorList>
            <person name="Srinivasan S."/>
        </authorList>
    </citation>
    <scope>NUCLEOTIDE SEQUENCE [LARGE SCALE GENOMIC DNA]</scope>
    <source>
        <strain evidence="3 4">17Sr1-28</strain>
    </source>
</reference>
<dbReference type="GO" id="GO:0016301">
    <property type="term" value="F:kinase activity"/>
    <property type="evidence" value="ECO:0007669"/>
    <property type="project" value="InterPro"/>
</dbReference>
<dbReference type="Proteomes" id="UP000245444">
    <property type="component" value="Chromosome"/>
</dbReference>
<dbReference type="PANTHER" id="PTHR39426">
    <property type="entry name" value="HOMOLOGY TO DEATH-ON-CURING PROTEIN OF PHAGE P1"/>
    <property type="match status" value="1"/>
</dbReference>
<evidence type="ECO:0000259" key="2">
    <source>
        <dbReference type="Pfam" id="PF02661"/>
    </source>
</evidence>
<feature type="domain" description="Fido" evidence="2">
    <location>
        <begin position="138"/>
        <end position="195"/>
    </location>
</feature>
<evidence type="ECO:0000256" key="1">
    <source>
        <dbReference type="SAM" id="MobiDB-lite"/>
    </source>
</evidence>
<protein>
    <recommendedName>
        <fullName evidence="2">Fido domain-containing protein</fullName>
    </recommendedName>
</protein>
<evidence type="ECO:0000313" key="4">
    <source>
        <dbReference type="Proteomes" id="UP000245444"/>
    </source>
</evidence>
<gene>
    <name evidence="3" type="ORF">DK419_25665</name>
</gene>
<name>A0A2U8WT83_9HYPH</name>